<reference evidence="2 3" key="1">
    <citation type="submission" date="2020-10" db="EMBL/GenBank/DDBJ databases">
        <title>Pygocentrus nattereri (red-bellied piranha) genome, fPygNat1, primary haplotype.</title>
        <authorList>
            <person name="Myers G."/>
            <person name="Meyer A."/>
            <person name="Karagic N."/>
            <person name="Pippel M."/>
            <person name="Winkler S."/>
            <person name="Tracey A."/>
            <person name="Wood J."/>
            <person name="Formenti G."/>
            <person name="Howe K."/>
            <person name="Fedrigo O."/>
            <person name="Jarvis E.D."/>
        </authorList>
    </citation>
    <scope>NUCLEOTIDE SEQUENCE [LARGE SCALE GENOMIC DNA]</scope>
</reference>
<proteinExistence type="inferred from homology"/>
<dbReference type="GO" id="GO:0005634">
    <property type="term" value="C:nucleus"/>
    <property type="evidence" value="ECO:0007669"/>
    <property type="project" value="TreeGrafter"/>
</dbReference>
<dbReference type="OMA" id="NHCSQGQ"/>
<dbReference type="GeneTree" id="ENSGT00390000003878"/>
<organism evidence="2 3">
    <name type="scientific">Pygocentrus nattereri</name>
    <name type="common">Red-bellied piranha</name>
    <dbReference type="NCBI Taxonomy" id="42514"/>
    <lineage>
        <taxon>Eukaryota</taxon>
        <taxon>Metazoa</taxon>
        <taxon>Chordata</taxon>
        <taxon>Craniata</taxon>
        <taxon>Vertebrata</taxon>
        <taxon>Euteleostomi</taxon>
        <taxon>Actinopterygii</taxon>
        <taxon>Neopterygii</taxon>
        <taxon>Teleostei</taxon>
        <taxon>Ostariophysi</taxon>
        <taxon>Characiformes</taxon>
        <taxon>Characoidei</taxon>
        <taxon>Pygocentrus</taxon>
    </lineage>
</organism>
<accession>A0A3B4CAG4</accession>
<evidence type="ECO:0000313" key="3">
    <source>
        <dbReference type="Proteomes" id="UP001501920"/>
    </source>
</evidence>
<name>A0A3B4CAG4_PYGNA</name>
<dbReference type="Ensembl" id="ENSPNAT00000015120.2">
    <property type="protein sequence ID" value="ENSPNAP00000008927.1"/>
    <property type="gene ID" value="ENSPNAG00000014503.2"/>
</dbReference>
<dbReference type="PANTHER" id="PTHR32226:SF2">
    <property type="entry name" value="TELO2-INTERACTING PROTEIN 2"/>
    <property type="match status" value="1"/>
</dbReference>
<evidence type="ECO:0000256" key="1">
    <source>
        <dbReference type="ARBA" id="ARBA00034736"/>
    </source>
</evidence>
<reference evidence="2" key="2">
    <citation type="submission" date="2025-08" db="UniProtKB">
        <authorList>
            <consortium name="Ensembl"/>
        </authorList>
    </citation>
    <scope>IDENTIFICATION</scope>
</reference>
<reference evidence="2" key="3">
    <citation type="submission" date="2025-09" db="UniProtKB">
        <authorList>
            <consortium name="Ensembl"/>
        </authorList>
    </citation>
    <scope>IDENTIFICATION</scope>
</reference>
<dbReference type="InterPro" id="IPR018870">
    <property type="entry name" value="Tti2"/>
</dbReference>
<dbReference type="SUPFAM" id="SSF48371">
    <property type="entry name" value="ARM repeat"/>
    <property type="match status" value="1"/>
</dbReference>
<sequence>MDLARVLRDLGLGDESEKNNGGSACSVIRVLSEIQQRFVAEDSAKRSLLRSAAELLGSGEVRWLFPEFGPDLRAAYAELVSSFTEHAALPVCDTDSGALPSSSYEQIPAKAEAAGAALLALTEQLRGAVRSSDSAVSGSARSLIRTLGPSLCLFSITHLQDLPWTNEASRKRALELLNSTIAATSSGSVVELLCGKDEGDQRGMLGPVLDILQPELTKENWKRNEAMKHVFSWVLVQVGRPCLADYLEQVFPPSLLISDDYRTENKVLGVHCLHHIVRNVPAADLRQFNRAEVLYHALFNHLYTSEAPLIQVVLPCLIDLVPVLEKPLVHTLPALPQKPSRFDGVLRLILTHMEMEHKLVLRRIYASNLLLLIDKMGIGIARHLKRLERVVVGYLEVSDGPEEKARLMILEVLERTIQTAWPRMECRTGVLAKSLLRFLVDISSEPLAPELRDQLLTRASRCLLLLDHCSHGRLRVLLKEVDSSCVSDRVLKCLESLTAPQDV</sequence>
<dbReference type="STRING" id="42514.ENSPNAP00000008927"/>
<evidence type="ECO:0008006" key="4">
    <source>
        <dbReference type="Google" id="ProtNLM"/>
    </source>
</evidence>
<protein>
    <recommendedName>
        <fullName evidence="4">TELO2 interacting protein 2</fullName>
    </recommendedName>
</protein>
<dbReference type="GeneID" id="108411173"/>
<dbReference type="InterPro" id="IPR016024">
    <property type="entry name" value="ARM-type_fold"/>
</dbReference>
<dbReference type="GO" id="GO:0005829">
    <property type="term" value="C:cytosol"/>
    <property type="evidence" value="ECO:0007669"/>
    <property type="project" value="TreeGrafter"/>
</dbReference>
<dbReference type="GO" id="GO:0110078">
    <property type="term" value="C:TTT Hsp90 cochaperone complex"/>
    <property type="evidence" value="ECO:0007669"/>
    <property type="project" value="InterPro"/>
</dbReference>
<evidence type="ECO:0000313" key="2">
    <source>
        <dbReference type="Ensembl" id="ENSPNAP00000008927.1"/>
    </source>
</evidence>
<comment type="similarity">
    <text evidence="1">Belongs to the TTI2 family.</text>
</comment>
<dbReference type="AlphaFoldDB" id="A0A3B4CAG4"/>
<dbReference type="CTD" id="80185"/>
<dbReference type="Pfam" id="PF10521">
    <property type="entry name" value="Tti2"/>
    <property type="match status" value="1"/>
</dbReference>
<dbReference type="PANTHER" id="PTHR32226">
    <property type="entry name" value="TELO2-INTERACTING PROTEIN 2"/>
    <property type="match status" value="1"/>
</dbReference>
<dbReference type="Proteomes" id="UP001501920">
    <property type="component" value="Chromosome 29"/>
</dbReference>
<dbReference type="RefSeq" id="XP_017538098.1">
    <property type="nucleotide sequence ID" value="XM_017682609.2"/>
</dbReference>
<dbReference type="OrthoDB" id="6417021at2759"/>
<gene>
    <name evidence="2" type="primary">TTI2</name>
</gene>
<keyword evidence="3" id="KW-1185">Reference proteome</keyword>